<accession>A0A4V3G8T3</accession>
<reference evidence="1 2" key="1">
    <citation type="submission" date="2019-03" db="EMBL/GenBank/DDBJ databases">
        <title>Genomic Encyclopedia of Type Strains, Phase III (KMG-III): the genomes of soil and plant-associated and newly described type strains.</title>
        <authorList>
            <person name="Whitman W."/>
        </authorList>
    </citation>
    <scope>NUCLEOTIDE SEQUENCE [LARGE SCALE GENOMIC DNA]</scope>
    <source>
        <strain evidence="1 2">VKM Ac-2570</strain>
    </source>
</reference>
<sequence>MSGYVEPAGNLSEAWLRTLEVVHAADGYAINLMTTVSAPLAAEDVGIREEIDRILVDGHRSGTRVQSVDTVAGTIFPVDLYVAPGFAFQPGLDSSKTAELDLAAADMYEAYLDILPILRTESANQRGTYFGRMISWPGKTGGGFNQLAERVRVLRHERTLKRSKHNLDDIAVGGEAEGLWGHDVRDGVPAGLQVYAANDRRPRGFPCLVHIDLTVFQGRLSLAAVYRHQYLVTKAYGNLLGLSRLQGFLAQQTGYEVGELVVNATMADLEEGTYTKSGVSDLIEAARAKANS</sequence>
<dbReference type="SUPFAM" id="SSF55831">
    <property type="entry name" value="Thymidylate synthase/dCMP hydroxymethylase"/>
    <property type="match status" value="1"/>
</dbReference>
<dbReference type="AlphaFoldDB" id="A0A4V3G8T3"/>
<comment type="caution">
    <text evidence="1">The sequence shown here is derived from an EMBL/GenBank/DDBJ whole genome shotgun (WGS) entry which is preliminary data.</text>
</comment>
<keyword evidence="2" id="KW-1185">Reference proteome</keyword>
<dbReference type="InterPro" id="IPR036926">
    <property type="entry name" value="Thymidate_synth/dCMP_Mease_sf"/>
</dbReference>
<dbReference type="Gene3D" id="3.30.572.10">
    <property type="entry name" value="Thymidylate synthase/dCMP hydroxymethylase domain"/>
    <property type="match status" value="1"/>
</dbReference>
<evidence type="ECO:0000313" key="1">
    <source>
        <dbReference type="EMBL" id="TDW24154.1"/>
    </source>
</evidence>
<evidence type="ECO:0000313" key="2">
    <source>
        <dbReference type="Proteomes" id="UP000295447"/>
    </source>
</evidence>
<proteinExistence type="predicted"/>
<organism evidence="1 2">
    <name type="scientific">Kribbella kalugense</name>
    <dbReference type="NCBI Taxonomy" id="2512221"/>
    <lineage>
        <taxon>Bacteria</taxon>
        <taxon>Bacillati</taxon>
        <taxon>Actinomycetota</taxon>
        <taxon>Actinomycetes</taxon>
        <taxon>Propionibacteriales</taxon>
        <taxon>Kribbellaceae</taxon>
        <taxon>Kribbella</taxon>
    </lineage>
</organism>
<evidence type="ECO:0008006" key="3">
    <source>
        <dbReference type="Google" id="ProtNLM"/>
    </source>
</evidence>
<name>A0A4V3G8T3_9ACTN</name>
<protein>
    <recommendedName>
        <fullName evidence="3">Thymidylate synthase</fullName>
    </recommendedName>
</protein>
<gene>
    <name evidence="1" type="ORF">EV650_3020</name>
</gene>
<dbReference type="Proteomes" id="UP000295447">
    <property type="component" value="Unassembled WGS sequence"/>
</dbReference>
<dbReference type="EMBL" id="SODF01000001">
    <property type="protein sequence ID" value="TDW24154.1"/>
    <property type="molecule type" value="Genomic_DNA"/>
</dbReference>